<feature type="region of interest" description="Disordered" evidence="3">
    <location>
        <begin position="1"/>
        <end position="23"/>
    </location>
</feature>
<evidence type="ECO:0000259" key="4">
    <source>
        <dbReference type="Pfam" id="PF13649"/>
    </source>
</evidence>
<dbReference type="InterPro" id="IPR029063">
    <property type="entry name" value="SAM-dependent_MTases_sf"/>
</dbReference>
<dbReference type="PANTHER" id="PTHR43861">
    <property type="entry name" value="TRANS-ACONITATE 2-METHYLTRANSFERASE-RELATED"/>
    <property type="match status" value="1"/>
</dbReference>
<dbReference type="InterPro" id="IPR041698">
    <property type="entry name" value="Methyltransf_25"/>
</dbReference>
<evidence type="ECO:0000256" key="1">
    <source>
        <dbReference type="ARBA" id="ARBA00022603"/>
    </source>
</evidence>
<gene>
    <name evidence="5" type="ORF">OS889_06445</name>
</gene>
<feature type="domain" description="Methyltransferase" evidence="4">
    <location>
        <begin position="47"/>
        <end position="133"/>
    </location>
</feature>
<dbReference type="GO" id="GO:0032259">
    <property type="term" value="P:methylation"/>
    <property type="evidence" value="ECO:0007669"/>
    <property type="project" value="UniProtKB-KW"/>
</dbReference>
<evidence type="ECO:0000256" key="3">
    <source>
        <dbReference type="SAM" id="MobiDB-lite"/>
    </source>
</evidence>
<dbReference type="AlphaFoldDB" id="A0ABD5M9R6"/>
<dbReference type="EC" id="2.1.1.-" evidence="5"/>
<evidence type="ECO:0000313" key="6">
    <source>
        <dbReference type="Proteomes" id="UP001570511"/>
    </source>
</evidence>
<comment type="caution">
    <text evidence="5">The sequence shown here is derived from an EMBL/GenBank/DDBJ whole genome shotgun (WGS) entry which is preliminary data.</text>
</comment>
<dbReference type="Pfam" id="PF13649">
    <property type="entry name" value="Methyltransf_25"/>
    <property type="match status" value="1"/>
</dbReference>
<organism evidence="5 6">
    <name type="scientific">Halobellus rubicundus</name>
    <dbReference type="NCBI Taxonomy" id="2996466"/>
    <lineage>
        <taxon>Archaea</taxon>
        <taxon>Methanobacteriati</taxon>
        <taxon>Methanobacteriota</taxon>
        <taxon>Stenosarchaea group</taxon>
        <taxon>Halobacteria</taxon>
        <taxon>Halobacteriales</taxon>
        <taxon>Haloferacaceae</taxon>
        <taxon>Halobellus</taxon>
    </lineage>
</organism>
<sequence length="222" mass="23735">MKKTIEEHAERFSEAAASYDDDQDSAEYLACADLVVEHADPGPDDVVLDLGTGTGAIALALAPAAKRVVGRDISEGMLDQAHEKAAEMGIENVEFGEGRFRAPNYDGPVDVVTSNFAMHHLSDDEKREAIGVIADLDPKRFVLGDVMFFGTPDPDEPFYSPEVDDPATVGTLVDALTDEGFVLTAVERVHDQVGVLVAERFGESSERVAVDGDPNEAGAGEE</sequence>
<dbReference type="Gene3D" id="3.40.50.150">
    <property type="entry name" value="Vaccinia Virus protein VP39"/>
    <property type="match status" value="1"/>
</dbReference>
<protein>
    <submittedName>
        <fullName evidence="5">Class I SAM-dependent methyltransferase</fullName>
        <ecNumber evidence="5">2.1.1.-</ecNumber>
    </submittedName>
</protein>
<evidence type="ECO:0000313" key="5">
    <source>
        <dbReference type="EMBL" id="MFA1610645.1"/>
    </source>
</evidence>
<dbReference type="CDD" id="cd02440">
    <property type="entry name" value="AdoMet_MTases"/>
    <property type="match status" value="1"/>
</dbReference>
<keyword evidence="6" id="KW-1185">Reference proteome</keyword>
<evidence type="ECO:0000256" key="2">
    <source>
        <dbReference type="ARBA" id="ARBA00022679"/>
    </source>
</evidence>
<dbReference type="PANTHER" id="PTHR43861:SF1">
    <property type="entry name" value="TRANS-ACONITATE 2-METHYLTRANSFERASE"/>
    <property type="match status" value="1"/>
</dbReference>
<dbReference type="GO" id="GO:0008168">
    <property type="term" value="F:methyltransferase activity"/>
    <property type="evidence" value="ECO:0007669"/>
    <property type="project" value="UniProtKB-KW"/>
</dbReference>
<dbReference type="RefSeq" id="WP_372388332.1">
    <property type="nucleotide sequence ID" value="NZ_JBGNYA010000001.1"/>
</dbReference>
<accession>A0ABD5M9R6</accession>
<dbReference type="Proteomes" id="UP001570511">
    <property type="component" value="Unassembled WGS sequence"/>
</dbReference>
<dbReference type="SUPFAM" id="SSF53335">
    <property type="entry name" value="S-adenosyl-L-methionine-dependent methyltransferases"/>
    <property type="match status" value="1"/>
</dbReference>
<keyword evidence="2 5" id="KW-0808">Transferase</keyword>
<reference evidence="5 6" key="1">
    <citation type="submission" date="2024-08" db="EMBL/GenBank/DDBJ databases">
        <title>Halobellus sp. MBLA0158 whole genome sequence.</title>
        <authorList>
            <person name="Hwang C.Y."/>
            <person name="Cho E.-S."/>
            <person name="Seo M.-J."/>
        </authorList>
    </citation>
    <scope>NUCLEOTIDE SEQUENCE [LARGE SCALE GENOMIC DNA]</scope>
    <source>
        <strain evidence="5 6">MBLA0158</strain>
    </source>
</reference>
<dbReference type="EMBL" id="JBGNYA010000001">
    <property type="protein sequence ID" value="MFA1610645.1"/>
    <property type="molecule type" value="Genomic_DNA"/>
</dbReference>
<keyword evidence="1 5" id="KW-0489">Methyltransferase</keyword>
<proteinExistence type="predicted"/>
<name>A0ABD5M9R6_9EURY</name>
<feature type="compositionally biased region" description="Basic and acidic residues" evidence="3">
    <location>
        <begin position="1"/>
        <end position="13"/>
    </location>
</feature>